<evidence type="ECO:0000313" key="2">
    <source>
        <dbReference type="Proteomes" id="UP000622317"/>
    </source>
</evidence>
<dbReference type="EMBL" id="JACYFG010000036">
    <property type="protein sequence ID" value="MBD5780603.1"/>
    <property type="molecule type" value="Genomic_DNA"/>
</dbReference>
<dbReference type="Proteomes" id="UP000622317">
    <property type="component" value="Unassembled WGS sequence"/>
</dbReference>
<dbReference type="AlphaFoldDB" id="A0A927FBX0"/>
<accession>A0A927FBX0</accession>
<gene>
    <name evidence="1" type="ORF">IEN85_13965</name>
</gene>
<sequence>MNSINRLEETWTPKWDLGLQDEFGFTLEESVEVASKHLTERPNAWAMASREVLNRQSPSEGVATNAGTTNREQLVRFLEALSVEISGNE</sequence>
<protein>
    <submittedName>
        <fullName evidence="1">Uncharacterized protein</fullName>
    </submittedName>
</protein>
<keyword evidence="2" id="KW-1185">Reference proteome</keyword>
<name>A0A927FBX0_9BACT</name>
<proteinExistence type="predicted"/>
<comment type="caution">
    <text evidence="1">The sequence shown here is derived from an EMBL/GenBank/DDBJ whole genome shotgun (WGS) entry which is preliminary data.</text>
</comment>
<reference evidence="1" key="1">
    <citation type="submission" date="2020-09" db="EMBL/GenBank/DDBJ databases">
        <title>Pelagicoccus enzymogenes sp. nov. with an EPS production, isolated from marine sediment.</title>
        <authorList>
            <person name="Feng X."/>
        </authorList>
    </citation>
    <scope>NUCLEOTIDE SEQUENCE</scope>
    <source>
        <strain evidence="1">NFK12</strain>
    </source>
</reference>
<dbReference type="RefSeq" id="WP_191617699.1">
    <property type="nucleotide sequence ID" value="NZ_JACYFG010000036.1"/>
</dbReference>
<organism evidence="1 2">
    <name type="scientific">Pelagicoccus enzymogenes</name>
    <dbReference type="NCBI Taxonomy" id="2773457"/>
    <lineage>
        <taxon>Bacteria</taxon>
        <taxon>Pseudomonadati</taxon>
        <taxon>Verrucomicrobiota</taxon>
        <taxon>Opitutia</taxon>
        <taxon>Puniceicoccales</taxon>
        <taxon>Pelagicoccaceae</taxon>
        <taxon>Pelagicoccus</taxon>
    </lineage>
</organism>
<evidence type="ECO:0000313" key="1">
    <source>
        <dbReference type="EMBL" id="MBD5780603.1"/>
    </source>
</evidence>